<dbReference type="RefSeq" id="WP_304415030.1">
    <property type="nucleotide sequence ID" value="NZ_OY569118.1"/>
</dbReference>
<dbReference type="NCBIfam" id="NF038110">
    <property type="entry name" value="Lys_methyl_FliB"/>
    <property type="match status" value="1"/>
</dbReference>
<reference evidence="1" key="1">
    <citation type="submission" date="2023-07" db="EMBL/GenBank/DDBJ databases">
        <authorList>
            <person name="Ivanov I."/>
            <person name="Teneva D."/>
            <person name="Stoikov I."/>
        </authorList>
    </citation>
    <scope>NUCLEOTIDE SEQUENCE</scope>
    <source>
        <strain evidence="1">4475</strain>
    </source>
</reference>
<dbReference type="EMBL" id="OY569118">
    <property type="protein sequence ID" value="CAJ1001118.1"/>
    <property type="molecule type" value="Genomic_DNA"/>
</dbReference>
<sequence>MKEHKNVTLVPQYLRKFSCIGSECEDTCCVGWRVDIDKRTYLKYKQVKNASVKTLLNESIRRTRKNATEKNYAHIKLDNNHSCPMLTKDSLCQIQLELGEEYLSNVCSSYPRVTNIVNSTLEKSLTLSCPEAARLALLNPEKMEFDEIIEDADKKMALNGVLKVGNEAYNLSSYFWNLRIFSIDLIQQRRYSLANRLILLGIFLKDVDRLVEEQQHTAIPTLVDNYHTLIEQGSLIDSLNQIPIEPTLQIKFLKKIIDIRLLLGLHHKRYLQCHADFLSGIGFSDDAPLEDVASRYQSAYHTYYKPFIDQHEYILENYLVNYIFKNLFPLGSNDKCMEDYVKLILHYGIIKMHLIGIAGHYRDSFNESHVITCIQSIGRVIEHNNGYLNYCLELLKTLDVNSLAGMAIFIKN</sequence>
<dbReference type="AlphaFoldDB" id="A0AA48M6C4"/>
<name>A0AA48M6C4_9BACL</name>
<accession>A0AA48M6C4</accession>
<dbReference type="KEGG" id="bayd:BSPP4475_02100"/>
<protein>
    <submittedName>
        <fullName evidence="1">Lysine-N-methylase</fullName>
    </submittedName>
</protein>
<proteinExistence type="predicted"/>
<evidence type="ECO:0000313" key="2">
    <source>
        <dbReference type="Proteomes" id="UP001189619"/>
    </source>
</evidence>
<gene>
    <name evidence="1" type="ORF">BSPP4475_02100</name>
</gene>
<evidence type="ECO:0000313" key="1">
    <source>
        <dbReference type="EMBL" id="CAJ1001118.1"/>
    </source>
</evidence>
<keyword evidence="2" id="KW-1185">Reference proteome</keyword>
<organism evidence="1 2">
    <name type="scientific">Brevibacillus aydinogluensis</name>
    <dbReference type="NCBI Taxonomy" id="927786"/>
    <lineage>
        <taxon>Bacteria</taxon>
        <taxon>Bacillati</taxon>
        <taxon>Bacillota</taxon>
        <taxon>Bacilli</taxon>
        <taxon>Bacillales</taxon>
        <taxon>Paenibacillaceae</taxon>
        <taxon>Brevibacillus</taxon>
    </lineage>
</organism>
<dbReference type="Proteomes" id="UP001189619">
    <property type="component" value="Chromosome"/>
</dbReference>